<dbReference type="Pfam" id="PF12937">
    <property type="entry name" value="F-box-like"/>
    <property type="match status" value="1"/>
</dbReference>
<evidence type="ECO:0000313" key="2">
    <source>
        <dbReference type="EMBL" id="KAF9784368.1"/>
    </source>
</evidence>
<dbReference type="OrthoDB" id="2269034at2759"/>
<proteinExistence type="predicted"/>
<dbReference type="Proteomes" id="UP000736335">
    <property type="component" value="Unassembled WGS sequence"/>
</dbReference>
<comment type="caution">
    <text evidence="2">The sequence shown here is derived from an EMBL/GenBank/DDBJ whole genome shotgun (WGS) entry which is preliminary data.</text>
</comment>
<reference evidence="2" key="1">
    <citation type="journal article" date="2020" name="Nat. Commun.">
        <title>Large-scale genome sequencing of mycorrhizal fungi provides insights into the early evolution of symbiotic traits.</title>
        <authorList>
            <person name="Miyauchi S."/>
            <person name="Kiss E."/>
            <person name="Kuo A."/>
            <person name="Drula E."/>
            <person name="Kohler A."/>
            <person name="Sanchez-Garcia M."/>
            <person name="Morin E."/>
            <person name="Andreopoulos B."/>
            <person name="Barry K.W."/>
            <person name="Bonito G."/>
            <person name="Buee M."/>
            <person name="Carver A."/>
            <person name="Chen C."/>
            <person name="Cichocki N."/>
            <person name="Clum A."/>
            <person name="Culley D."/>
            <person name="Crous P.W."/>
            <person name="Fauchery L."/>
            <person name="Girlanda M."/>
            <person name="Hayes R.D."/>
            <person name="Keri Z."/>
            <person name="LaButti K."/>
            <person name="Lipzen A."/>
            <person name="Lombard V."/>
            <person name="Magnuson J."/>
            <person name="Maillard F."/>
            <person name="Murat C."/>
            <person name="Nolan M."/>
            <person name="Ohm R.A."/>
            <person name="Pangilinan J."/>
            <person name="Pereira M.F."/>
            <person name="Perotto S."/>
            <person name="Peter M."/>
            <person name="Pfister S."/>
            <person name="Riley R."/>
            <person name="Sitrit Y."/>
            <person name="Stielow J.B."/>
            <person name="Szollosi G."/>
            <person name="Zifcakova L."/>
            <person name="Stursova M."/>
            <person name="Spatafora J.W."/>
            <person name="Tedersoo L."/>
            <person name="Vaario L.M."/>
            <person name="Yamada A."/>
            <person name="Yan M."/>
            <person name="Wang P."/>
            <person name="Xu J."/>
            <person name="Bruns T."/>
            <person name="Baldrian P."/>
            <person name="Vilgalys R."/>
            <person name="Dunand C."/>
            <person name="Henrissat B."/>
            <person name="Grigoriev I.V."/>
            <person name="Hibbett D."/>
            <person name="Nagy L.G."/>
            <person name="Martin F.M."/>
        </authorList>
    </citation>
    <scope>NUCLEOTIDE SEQUENCE</scope>
    <source>
        <strain evidence="2">UH-Tt-Lm1</strain>
    </source>
</reference>
<gene>
    <name evidence="2" type="ORF">BJ322DRAFT_844594</name>
</gene>
<dbReference type="SMART" id="SM00256">
    <property type="entry name" value="FBOX"/>
    <property type="match status" value="1"/>
</dbReference>
<dbReference type="Gene3D" id="1.20.1280.50">
    <property type="match status" value="1"/>
</dbReference>
<keyword evidence="3" id="KW-1185">Reference proteome</keyword>
<dbReference type="InterPro" id="IPR001810">
    <property type="entry name" value="F-box_dom"/>
</dbReference>
<sequence>MDAHNYPGRGLSISQLLFALNEELKRVAYSPPFPLEAVSQLDHDASAALATIREWKNSFARVNLIPSDILSLIPTHLPSQKDRFHAASVCRHWRGVLLKHGALWSQLFLRKGEDYVSTLLERAKGSALDVFTHRDGPIGTLPLISPRAQQIGYLGLSVHRWQDVVTFSELNFGSFPLLRALEITYSVIFDSNGRPNTVTSSPRPFFRDSVNLERFVFRSWELALLSHFSFPNLTTFKLSADSIGDCSASHLLNFLKASPMLKTVEIEISKLVKLGRALDETVVVLPNVETFSLHVAEDSAIQVYSVAAHISCPSAKNTSLTRKIHADEMGVGLGMFPTPVSWNTIVHQYMSSPIEEVTLKVKDTEDKDVESCLTFRSSDATALRLGFNIDTTDAFEEDLIIPLAGMGWEIFSKALETTKDHPLLSHVKRFHIEYRAAISDTYRMVLIAEEIQELFNSLGPLDEFTIRGCDLHLFLDRFLDDPVLGLHERFVFPHTNELTILQPSMEDDDMECMDAITKLAKLQHALGKPFKLVTIRYWRLPAGMAEELGRWVDAVDYRSELPKDGYRD</sequence>
<protein>
    <recommendedName>
        <fullName evidence="1">F-box domain-containing protein</fullName>
    </recommendedName>
</protein>
<dbReference type="SUPFAM" id="SSF81383">
    <property type="entry name" value="F-box domain"/>
    <property type="match status" value="1"/>
</dbReference>
<reference evidence="2" key="2">
    <citation type="submission" date="2020-11" db="EMBL/GenBank/DDBJ databases">
        <authorList>
            <consortium name="DOE Joint Genome Institute"/>
            <person name="Kuo A."/>
            <person name="Miyauchi S."/>
            <person name="Kiss E."/>
            <person name="Drula E."/>
            <person name="Kohler A."/>
            <person name="Sanchez-Garcia M."/>
            <person name="Andreopoulos B."/>
            <person name="Barry K.W."/>
            <person name="Bonito G."/>
            <person name="Buee M."/>
            <person name="Carver A."/>
            <person name="Chen C."/>
            <person name="Cichocki N."/>
            <person name="Clum A."/>
            <person name="Culley D."/>
            <person name="Crous P.W."/>
            <person name="Fauchery L."/>
            <person name="Girlanda M."/>
            <person name="Hayes R."/>
            <person name="Keri Z."/>
            <person name="Labutti K."/>
            <person name="Lipzen A."/>
            <person name="Lombard V."/>
            <person name="Magnuson J."/>
            <person name="Maillard F."/>
            <person name="Morin E."/>
            <person name="Murat C."/>
            <person name="Nolan M."/>
            <person name="Ohm R."/>
            <person name="Pangilinan J."/>
            <person name="Pereira M."/>
            <person name="Perotto S."/>
            <person name="Peter M."/>
            <person name="Riley R."/>
            <person name="Sitrit Y."/>
            <person name="Stielow B."/>
            <person name="Szollosi G."/>
            <person name="Zifcakova L."/>
            <person name="Stursova M."/>
            <person name="Spatafora J.W."/>
            <person name="Tedersoo L."/>
            <person name="Vaario L.-M."/>
            <person name="Yamada A."/>
            <person name="Yan M."/>
            <person name="Wang P."/>
            <person name="Xu J."/>
            <person name="Bruns T."/>
            <person name="Baldrian P."/>
            <person name="Vilgalys R."/>
            <person name="Henrissat B."/>
            <person name="Grigoriev I.V."/>
            <person name="Hibbett D."/>
            <person name="Nagy L.G."/>
            <person name="Martin F.M."/>
        </authorList>
    </citation>
    <scope>NUCLEOTIDE SEQUENCE</scope>
    <source>
        <strain evidence="2">UH-Tt-Lm1</strain>
    </source>
</reference>
<dbReference type="EMBL" id="WIUZ02000008">
    <property type="protein sequence ID" value="KAF9784368.1"/>
    <property type="molecule type" value="Genomic_DNA"/>
</dbReference>
<accession>A0A9P6HCT2</accession>
<feature type="domain" description="F-box" evidence="1">
    <location>
        <begin position="65"/>
        <end position="107"/>
    </location>
</feature>
<evidence type="ECO:0000313" key="3">
    <source>
        <dbReference type="Proteomes" id="UP000736335"/>
    </source>
</evidence>
<name>A0A9P6HCT2_9AGAM</name>
<organism evidence="2 3">
    <name type="scientific">Thelephora terrestris</name>
    <dbReference type="NCBI Taxonomy" id="56493"/>
    <lineage>
        <taxon>Eukaryota</taxon>
        <taxon>Fungi</taxon>
        <taxon>Dikarya</taxon>
        <taxon>Basidiomycota</taxon>
        <taxon>Agaricomycotina</taxon>
        <taxon>Agaricomycetes</taxon>
        <taxon>Thelephorales</taxon>
        <taxon>Thelephoraceae</taxon>
        <taxon>Thelephora</taxon>
    </lineage>
</organism>
<evidence type="ECO:0000259" key="1">
    <source>
        <dbReference type="SMART" id="SM00256"/>
    </source>
</evidence>
<dbReference type="InterPro" id="IPR036047">
    <property type="entry name" value="F-box-like_dom_sf"/>
</dbReference>
<dbReference type="AlphaFoldDB" id="A0A9P6HCT2"/>